<evidence type="ECO:0000256" key="2">
    <source>
        <dbReference type="ARBA" id="ARBA00002631"/>
    </source>
</evidence>
<dbReference type="GO" id="GO:0004844">
    <property type="term" value="F:uracil DNA N-glycosylase activity"/>
    <property type="evidence" value="ECO:0007669"/>
    <property type="project" value="UniProtKB-UniRule"/>
</dbReference>
<keyword evidence="9" id="KW-0963">Cytoplasm</keyword>
<dbReference type="HAMAP" id="MF_00148">
    <property type="entry name" value="UDG"/>
    <property type="match status" value="1"/>
</dbReference>
<dbReference type="PANTHER" id="PTHR11264">
    <property type="entry name" value="URACIL-DNA GLYCOSYLASE"/>
    <property type="match status" value="1"/>
</dbReference>
<dbReference type="InterPro" id="IPR018085">
    <property type="entry name" value="Ura-DNA_Glyclase_AS"/>
</dbReference>
<dbReference type="NCBIfam" id="NF003592">
    <property type="entry name" value="PRK05254.1-5"/>
    <property type="match status" value="1"/>
</dbReference>
<comment type="similarity">
    <text evidence="3 9 11">Belongs to the uracil-DNA glycosylase (UDG) superfamily. UNG family.</text>
</comment>
<dbReference type="NCBIfam" id="NF003589">
    <property type="entry name" value="PRK05254.1-2"/>
    <property type="match status" value="1"/>
</dbReference>
<evidence type="ECO:0000256" key="4">
    <source>
        <dbReference type="ARBA" id="ARBA00012030"/>
    </source>
</evidence>
<dbReference type="SMART" id="SM00987">
    <property type="entry name" value="UreE_C"/>
    <property type="match status" value="1"/>
</dbReference>
<keyword evidence="6 9" id="KW-0227">DNA damage</keyword>
<dbReference type="STRING" id="419481.SAMN05216233_103274"/>
<dbReference type="InterPro" id="IPR005122">
    <property type="entry name" value="Uracil-DNA_glycosylase-like"/>
</dbReference>
<dbReference type="EC" id="3.2.2.27" evidence="4 9"/>
<dbReference type="CDD" id="cd10027">
    <property type="entry name" value="UDG-F1-like"/>
    <property type="match status" value="1"/>
</dbReference>
<gene>
    <name evidence="9" type="primary">ung</name>
    <name evidence="13" type="ORF">SAMN05216233_103274</name>
</gene>
<comment type="subcellular location">
    <subcellularLocation>
        <location evidence="9">Cytoplasm</location>
    </subcellularLocation>
</comment>
<accession>A0A1G5CX54</accession>
<dbReference type="GO" id="GO:0097510">
    <property type="term" value="P:base-excision repair, AP site formation via deaminated base removal"/>
    <property type="evidence" value="ECO:0007669"/>
    <property type="project" value="TreeGrafter"/>
</dbReference>
<keyword evidence="7 9" id="KW-0378">Hydrolase</keyword>
<evidence type="ECO:0000256" key="1">
    <source>
        <dbReference type="ARBA" id="ARBA00001400"/>
    </source>
</evidence>
<protein>
    <recommendedName>
        <fullName evidence="5 9">Uracil-DNA glycosylase</fullName>
        <shortName evidence="9">UDG</shortName>
        <ecNumber evidence="4 9">3.2.2.27</ecNumber>
    </recommendedName>
</protein>
<dbReference type="NCBIfam" id="NF003588">
    <property type="entry name" value="PRK05254.1-1"/>
    <property type="match status" value="1"/>
</dbReference>
<evidence type="ECO:0000256" key="11">
    <source>
        <dbReference type="RuleBase" id="RU003780"/>
    </source>
</evidence>
<comment type="function">
    <text evidence="2 9 11">Excises uracil residues from the DNA which can arise as a result of misincorporation of dUMP residues by DNA polymerase or due to deamination of cytosine.</text>
</comment>
<dbReference type="InterPro" id="IPR002043">
    <property type="entry name" value="UDG_fam1"/>
</dbReference>
<keyword evidence="8 9" id="KW-0234">DNA repair</keyword>
<dbReference type="Gene3D" id="3.40.470.10">
    <property type="entry name" value="Uracil-DNA glycosylase-like domain"/>
    <property type="match status" value="1"/>
</dbReference>
<keyword evidence="14" id="KW-1185">Reference proteome</keyword>
<organism evidence="13 14">
    <name type="scientific">Desulfoluna spongiiphila</name>
    <dbReference type="NCBI Taxonomy" id="419481"/>
    <lineage>
        <taxon>Bacteria</taxon>
        <taxon>Pseudomonadati</taxon>
        <taxon>Thermodesulfobacteriota</taxon>
        <taxon>Desulfobacteria</taxon>
        <taxon>Desulfobacterales</taxon>
        <taxon>Desulfolunaceae</taxon>
        <taxon>Desulfoluna</taxon>
    </lineage>
</organism>
<name>A0A1G5CX54_9BACT</name>
<evidence type="ECO:0000256" key="7">
    <source>
        <dbReference type="ARBA" id="ARBA00022801"/>
    </source>
</evidence>
<dbReference type="NCBIfam" id="TIGR00628">
    <property type="entry name" value="ung"/>
    <property type="match status" value="1"/>
</dbReference>
<dbReference type="AlphaFoldDB" id="A0A1G5CX54"/>
<evidence type="ECO:0000259" key="12">
    <source>
        <dbReference type="SMART" id="SM00986"/>
    </source>
</evidence>
<dbReference type="GO" id="GO:0005737">
    <property type="term" value="C:cytoplasm"/>
    <property type="evidence" value="ECO:0007669"/>
    <property type="project" value="UniProtKB-SubCell"/>
</dbReference>
<evidence type="ECO:0000256" key="9">
    <source>
        <dbReference type="HAMAP-Rule" id="MF_00148"/>
    </source>
</evidence>
<dbReference type="PROSITE" id="PS00130">
    <property type="entry name" value="U_DNA_GLYCOSYLASE"/>
    <property type="match status" value="1"/>
</dbReference>
<evidence type="ECO:0000256" key="8">
    <source>
        <dbReference type="ARBA" id="ARBA00023204"/>
    </source>
</evidence>
<evidence type="ECO:0000313" key="14">
    <source>
        <dbReference type="Proteomes" id="UP000198870"/>
    </source>
</evidence>
<dbReference type="Proteomes" id="UP000198870">
    <property type="component" value="Unassembled WGS sequence"/>
</dbReference>
<comment type="catalytic activity">
    <reaction evidence="1 9 11">
        <text>Hydrolyzes single-stranded DNA or mismatched double-stranded DNA and polynucleotides, releasing free uracil.</text>
        <dbReference type="EC" id="3.2.2.27"/>
    </reaction>
</comment>
<evidence type="ECO:0000256" key="3">
    <source>
        <dbReference type="ARBA" id="ARBA00008184"/>
    </source>
</evidence>
<sequence length="229" mass="25351">MKERSQHYSMTDKAFDSWKQKVPLLTGSAFQKVEKAVNRRRSLASVFPAEKNVYRALALTPFDQVKVVILGQDPYHGSGQADGLAFSVPEGIKTPPSLRNIFKEVARDTGRPCEDAATDLSRWALQGVLLLNAVLTVEEGQAASHTKLGWQQITDGLVHALSQGRSDLVFMLWGGYARGKKDLIDADKHRILEAPHPSPLSAHRGFMGCGHFTEANRFLESKGKIPICW</sequence>
<dbReference type="PANTHER" id="PTHR11264:SF0">
    <property type="entry name" value="URACIL-DNA GLYCOSYLASE"/>
    <property type="match status" value="1"/>
</dbReference>
<dbReference type="InterPro" id="IPR036895">
    <property type="entry name" value="Uracil-DNA_glycosylase-like_sf"/>
</dbReference>
<dbReference type="EMBL" id="FMUX01000003">
    <property type="protein sequence ID" value="SCY07149.1"/>
    <property type="molecule type" value="Genomic_DNA"/>
</dbReference>
<dbReference type="NCBIfam" id="NF003591">
    <property type="entry name" value="PRK05254.1-4"/>
    <property type="match status" value="1"/>
</dbReference>
<evidence type="ECO:0000256" key="6">
    <source>
        <dbReference type="ARBA" id="ARBA00022763"/>
    </source>
</evidence>
<evidence type="ECO:0000256" key="10">
    <source>
        <dbReference type="PROSITE-ProRule" id="PRU10072"/>
    </source>
</evidence>
<evidence type="ECO:0000313" key="13">
    <source>
        <dbReference type="EMBL" id="SCY07149.1"/>
    </source>
</evidence>
<feature type="active site" description="Proton acceptor" evidence="9 10">
    <location>
        <position position="73"/>
    </location>
</feature>
<reference evidence="13 14" key="1">
    <citation type="submission" date="2016-10" db="EMBL/GenBank/DDBJ databases">
        <authorList>
            <person name="de Groot N.N."/>
        </authorList>
    </citation>
    <scope>NUCLEOTIDE SEQUENCE [LARGE SCALE GENOMIC DNA]</scope>
    <source>
        <strain evidence="13 14">AA1</strain>
    </source>
</reference>
<dbReference type="SUPFAM" id="SSF52141">
    <property type="entry name" value="Uracil-DNA glycosylase-like"/>
    <property type="match status" value="1"/>
</dbReference>
<evidence type="ECO:0000256" key="5">
    <source>
        <dbReference type="ARBA" id="ARBA00018429"/>
    </source>
</evidence>
<dbReference type="SMART" id="SM00986">
    <property type="entry name" value="UDG"/>
    <property type="match status" value="1"/>
</dbReference>
<feature type="domain" description="Uracil-DNA glycosylase-like" evidence="12">
    <location>
        <begin position="58"/>
        <end position="219"/>
    </location>
</feature>
<proteinExistence type="inferred from homology"/>
<dbReference type="Pfam" id="PF03167">
    <property type="entry name" value="UDG"/>
    <property type="match status" value="1"/>
</dbReference>